<gene>
    <name evidence="2" type="ORF">A7U60_g3744</name>
</gene>
<organism evidence="2 3">
    <name type="scientific">Sanghuangporus baumii</name>
    <name type="common">Phellinus baumii</name>
    <dbReference type="NCBI Taxonomy" id="108892"/>
    <lineage>
        <taxon>Eukaryota</taxon>
        <taxon>Fungi</taxon>
        <taxon>Dikarya</taxon>
        <taxon>Basidiomycota</taxon>
        <taxon>Agaricomycotina</taxon>
        <taxon>Agaricomycetes</taxon>
        <taxon>Hymenochaetales</taxon>
        <taxon>Hymenochaetaceae</taxon>
        <taxon>Sanghuangporus</taxon>
    </lineage>
</organism>
<name>A0A9Q5I017_SANBA</name>
<feature type="coiled-coil region" evidence="1">
    <location>
        <begin position="310"/>
        <end position="337"/>
    </location>
</feature>
<accession>A0A9Q5I017</accession>
<protein>
    <submittedName>
        <fullName evidence="2">Uncharacterized protein</fullName>
    </submittedName>
</protein>
<dbReference type="PANTHER" id="PTHR20883">
    <property type="entry name" value="PHYTANOYL-COA DIOXYGENASE DOMAIN CONTAINING 1"/>
    <property type="match status" value="1"/>
</dbReference>
<evidence type="ECO:0000313" key="3">
    <source>
        <dbReference type="Proteomes" id="UP000757232"/>
    </source>
</evidence>
<dbReference type="PANTHER" id="PTHR20883:SF48">
    <property type="entry name" value="ECTOINE DIOXYGENASE"/>
    <property type="match status" value="1"/>
</dbReference>
<reference evidence="2" key="1">
    <citation type="submission" date="2016-06" db="EMBL/GenBank/DDBJ databases">
        <title>Draft Genome sequence of the fungus Inonotus baumii.</title>
        <authorList>
            <person name="Zhu H."/>
            <person name="Lin W."/>
        </authorList>
    </citation>
    <scope>NUCLEOTIDE SEQUENCE</scope>
    <source>
        <strain evidence="2">821</strain>
    </source>
</reference>
<sequence>MTRKYEQLTQEDVDFFMDKGYVVIKNAFSKEKVEEWTKNVWIRLGMDPNDKSTWTNEKVHMPWHRRESVQTFAPKVRHYYSADSAWAATKDLLGGEERIAPDGALWADNFIVNLGAPQYEGEDKYIHPSDLDNWHVDGDFFVHYLDSPEQALLVIPIYSPIVPRGGGTCIAPEGVGLIANYLAAHPEGVLPTGLSFTPSTSTYENHQDHPEYWSNLKEVKRCKDFVELTGEPGDVVLMHPLMLHSASKNHLRLPRIITNPPVSLREPFNFNRENPEDFSLVEKKTLKELGVNRLDFKITTERKNIVPARVATQQKMLEEEKRRLEELKAKANETTLSTIPSAQPIAVA</sequence>
<keyword evidence="1" id="KW-0175">Coiled coil</keyword>
<evidence type="ECO:0000313" key="2">
    <source>
        <dbReference type="EMBL" id="OCB89061.1"/>
    </source>
</evidence>
<proteinExistence type="predicted"/>
<dbReference type="EMBL" id="LNZH02000165">
    <property type="protein sequence ID" value="OCB89061.1"/>
    <property type="molecule type" value="Genomic_DNA"/>
</dbReference>
<evidence type="ECO:0000256" key="1">
    <source>
        <dbReference type="SAM" id="Coils"/>
    </source>
</evidence>
<dbReference type="OrthoDB" id="4664297at2759"/>
<dbReference type="Gene3D" id="2.60.120.620">
    <property type="entry name" value="q2cbj1_9rhob like domain"/>
    <property type="match status" value="1"/>
</dbReference>
<dbReference type="AlphaFoldDB" id="A0A9Q5I017"/>
<comment type="caution">
    <text evidence="2">The sequence shown here is derived from an EMBL/GenBank/DDBJ whole genome shotgun (WGS) entry which is preliminary data.</text>
</comment>
<keyword evidence="3" id="KW-1185">Reference proteome</keyword>
<dbReference type="Proteomes" id="UP000757232">
    <property type="component" value="Unassembled WGS sequence"/>
</dbReference>
<dbReference type="SUPFAM" id="SSF51197">
    <property type="entry name" value="Clavaminate synthase-like"/>
    <property type="match status" value="1"/>
</dbReference>